<feature type="domain" description="CusB-like beta-barrel" evidence="2">
    <location>
        <begin position="229"/>
        <end position="284"/>
    </location>
</feature>
<dbReference type="GO" id="GO:1990281">
    <property type="term" value="C:efflux pump complex"/>
    <property type="evidence" value="ECO:0007669"/>
    <property type="project" value="TreeGrafter"/>
</dbReference>
<dbReference type="GO" id="GO:1990195">
    <property type="term" value="C:macrolide transmembrane transporter complex"/>
    <property type="evidence" value="ECO:0007669"/>
    <property type="project" value="InterPro"/>
</dbReference>
<dbReference type="GO" id="GO:0015562">
    <property type="term" value="F:efflux transmembrane transporter activity"/>
    <property type="evidence" value="ECO:0007669"/>
    <property type="project" value="TreeGrafter"/>
</dbReference>
<dbReference type="RefSeq" id="WP_145667014.1">
    <property type="nucleotide sequence ID" value="NZ_VIWO01000002.1"/>
</dbReference>
<evidence type="ECO:0000256" key="1">
    <source>
        <dbReference type="ARBA" id="ARBA00023054"/>
    </source>
</evidence>
<dbReference type="OrthoDB" id="869610at2"/>
<sequence>MRTIQLLAVLFLLASCKGKWEKTQPSVGKITESVYASGIIKARRQYQVFSRVNGLIVSIPVTEGDTVRKGAPIIIIRNETAKLNTENAAIAADYNSVKANADKLNELRVNIDLARIKLNNDSLTLSRQRRLWEQRIGSQQQLEQAELAYKNSVTAYDVAIFKYNDLQKQLNFAAKQSGKNLEISHTQNDDYIVRSDIDGKVYSIAPKNGEMVTTQSPIAVIGDAGNYYLELQADEYDIARIRLGQKVYVTLDSYRGKVFEAVVEKIYPMMNEKSRSFTVDAHFTTAPPVVYPNLTLEANIEIQTKEHALTIPRNYLLGEDEVMLENKERKKVVTGVKDYQQVEIVSGLTANDVIIKPAP</sequence>
<dbReference type="Gene3D" id="2.40.30.170">
    <property type="match status" value="1"/>
</dbReference>
<proteinExistence type="predicted"/>
<dbReference type="EMBL" id="VIWO01000002">
    <property type="protein sequence ID" value="TWF42740.1"/>
    <property type="molecule type" value="Genomic_DNA"/>
</dbReference>
<name>A0A561PX92_9BACT</name>
<dbReference type="Pfam" id="PF25954">
    <property type="entry name" value="Beta-barrel_RND_2"/>
    <property type="match status" value="1"/>
</dbReference>
<dbReference type="GO" id="GO:1990961">
    <property type="term" value="P:xenobiotic detoxification by transmembrane export across the plasma membrane"/>
    <property type="evidence" value="ECO:0007669"/>
    <property type="project" value="InterPro"/>
</dbReference>
<dbReference type="PROSITE" id="PS51257">
    <property type="entry name" value="PROKAR_LIPOPROTEIN"/>
    <property type="match status" value="1"/>
</dbReference>
<evidence type="ECO:0000313" key="3">
    <source>
        <dbReference type="EMBL" id="TWF42740.1"/>
    </source>
</evidence>
<evidence type="ECO:0000313" key="4">
    <source>
        <dbReference type="Proteomes" id="UP000320811"/>
    </source>
</evidence>
<dbReference type="PANTHER" id="PTHR30469">
    <property type="entry name" value="MULTIDRUG RESISTANCE PROTEIN MDTA"/>
    <property type="match status" value="1"/>
</dbReference>
<dbReference type="GO" id="GO:0030313">
    <property type="term" value="C:cell envelope"/>
    <property type="evidence" value="ECO:0007669"/>
    <property type="project" value="UniProtKB-SubCell"/>
</dbReference>
<dbReference type="Proteomes" id="UP000320811">
    <property type="component" value="Unassembled WGS sequence"/>
</dbReference>
<gene>
    <name evidence="3" type="ORF">FHW36_102501</name>
</gene>
<dbReference type="AlphaFoldDB" id="A0A561PX92"/>
<reference evidence="3 4" key="1">
    <citation type="submission" date="2019-06" db="EMBL/GenBank/DDBJ databases">
        <title>Sorghum-associated microbial communities from plants grown in Nebraska, USA.</title>
        <authorList>
            <person name="Schachtman D."/>
        </authorList>
    </citation>
    <scope>NUCLEOTIDE SEQUENCE [LARGE SCALE GENOMIC DNA]</scope>
    <source>
        <strain evidence="3 4">1209</strain>
    </source>
</reference>
<dbReference type="InterPro" id="IPR030190">
    <property type="entry name" value="MacA_alpha-hairpin_sf"/>
</dbReference>
<organism evidence="3 4">
    <name type="scientific">Chitinophaga polysaccharea</name>
    <dbReference type="NCBI Taxonomy" id="1293035"/>
    <lineage>
        <taxon>Bacteria</taxon>
        <taxon>Pseudomonadati</taxon>
        <taxon>Bacteroidota</taxon>
        <taxon>Chitinophagia</taxon>
        <taxon>Chitinophagales</taxon>
        <taxon>Chitinophagaceae</taxon>
        <taxon>Chitinophaga</taxon>
    </lineage>
</organism>
<dbReference type="PANTHER" id="PTHR30469:SF15">
    <property type="entry name" value="HLYD FAMILY OF SECRETION PROTEINS"/>
    <property type="match status" value="1"/>
</dbReference>
<keyword evidence="1" id="KW-0175">Coiled coil</keyword>
<dbReference type="InterPro" id="IPR058792">
    <property type="entry name" value="Beta-barrel_RND_2"/>
</dbReference>
<accession>A0A561PX92</accession>
<comment type="caution">
    <text evidence="3">The sequence shown here is derived from an EMBL/GenBank/DDBJ whole genome shotgun (WGS) entry which is preliminary data.</text>
</comment>
<dbReference type="Gene3D" id="2.40.50.100">
    <property type="match status" value="1"/>
</dbReference>
<evidence type="ECO:0000259" key="2">
    <source>
        <dbReference type="Pfam" id="PF25954"/>
    </source>
</evidence>
<dbReference type="GO" id="GO:0019898">
    <property type="term" value="C:extrinsic component of membrane"/>
    <property type="evidence" value="ECO:0007669"/>
    <property type="project" value="InterPro"/>
</dbReference>
<dbReference type="SUPFAM" id="SSF111369">
    <property type="entry name" value="HlyD-like secretion proteins"/>
    <property type="match status" value="1"/>
</dbReference>
<dbReference type="Gene3D" id="6.10.140.1990">
    <property type="match status" value="1"/>
</dbReference>
<keyword evidence="4" id="KW-1185">Reference proteome</keyword>
<protein>
    <submittedName>
        <fullName evidence="3">CusB/HlyD membrane fusion family barrel-sandwich protein</fullName>
    </submittedName>
</protein>